<comment type="caution">
    <text evidence="2">The sequence shown here is derived from an EMBL/GenBank/DDBJ whole genome shotgun (WGS) entry which is preliminary data.</text>
</comment>
<dbReference type="Proteomes" id="UP000437065">
    <property type="component" value="Unassembled WGS sequence"/>
</dbReference>
<dbReference type="AlphaFoldDB" id="A0A6B0SSF9"/>
<name>A0A6B0SSF9_9EURY</name>
<proteinExistence type="predicted"/>
<protein>
    <submittedName>
        <fullName evidence="2">Uncharacterized protein</fullName>
    </submittedName>
</protein>
<feature type="region of interest" description="Disordered" evidence="1">
    <location>
        <begin position="1"/>
        <end position="41"/>
    </location>
</feature>
<reference evidence="2 3" key="1">
    <citation type="submission" date="2019-12" db="EMBL/GenBank/DDBJ databases">
        <title>Isolation and characterization of three novel carbon monoxide-oxidizing members of Halobacteria from salione crusts and soils.</title>
        <authorList>
            <person name="Myers M.R."/>
            <person name="King G.M."/>
        </authorList>
    </citation>
    <scope>NUCLEOTIDE SEQUENCE [LARGE SCALE GENOMIC DNA]</scope>
    <source>
        <strain evidence="2 3">WSA2</strain>
    </source>
</reference>
<sequence>MSDIPWAVGPGVTTVDVDRDDSSRGDNPWRSGRTDGAATRRVDEVVTPAQVEPIGAAIDHPIDRGYAREKSVRVIDE</sequence>
<dbReference type="RefSeq" id="WP_159663691.1">
    <property type="nucleotide sequence ID" value="NZ_WUUS01000002.1"/>
</dbReference>
<accession>A0A6B0SSF9</accession>
<dbReference type="EMBL" id="WUUS01000002">
    <property type="protein sequence ID" value="MXR40526.1"/>
    <property type="molecule type" value="Genomic_DNA"/>
</dbReference>
<keyword evidence="3" id="KW-1185">Reference proteome</keyword>
<evidence type="ECO:0000313" key="3">
    <source>
        <dbReference type="Proteomes" id="UP000437065"/>
    </source>
</evidence>
<evidence type="ECO:0000256" key="1">
    <source>
        <dbReference type="SAM" id="MobiDB-lite"/>
    </source>
</evidence>
<gene>
    <name evidence="2" type="ORF">GRX01_04080</name>
</gene>
<evidence type="ECO:0000313" key="2">
    <source>
        <dbReference type="EMBL" id="MXR40526.1"/>
    </source>
</evidence>
<organism evidence="2 3">
    <name type="scientific">Halobaculum saliterrae</name>
    <dbReference type="NCBI Taxonomy" id="2073113"/>
    <lineage>
        <taxon>Archaea</taxon>
        <taxon>Methanobacteriati</taxon>
        <taxon>Methanobacteriota</taxon>
        <taxon>Stenosarchaea group</taxon>
        <taxon>Halobacteria</taxon>
        <taxon>Halobacteriales</taxon>
        <taxon>Haloferacaceae</taxon>
        <taxon>Halobaculum</taxon>
    </lineage>
</organism>